<proteinExistence type="predicted"/>
<accession>A0A2P5B1S1</accession>
<dbReference type="Proteomes" id="UP000237105">
    <property type="component" value="Unassembled WGS sequence"/>
</dbReference>
<protein>
    <submittedName>
        <fullName evidence="1">Uncharacterized protein</fullName>
    </submittedName>
</protein>
<gene>
    <name evidence="1" type="ORF">PanWU01x14_279490</name>
</gene>
<evidence type="ECO:0000313" key="1">
    <source>
        <dbReference type="EMBL" id="PON42715.1"/>
    </source>
</evidence>
<sequence length="99" mass="11523">ILSQRNTTRVSKKSPSRGYYSTNFAILSTPEDSSSSFLNERNKECTRILQDLYEITEKLDNLTLFCIFVDCELVKFQETVQDDKWMNTVEVKAIEKNDT</sequence>
<dbReference type="AlphaFoldDB" id="A0A2P5B1S1"/>
<name>A0A2P5B1S1_PARAD</name>
<comment type="caution">
    <text evidence="1">The sequence shown here is derived from an EMBL/GenBank/DDBJ whole genome shotgun (WGS) entry which is preliminary data.</text>
</comment>
<reference evidence="2" key="1">
    <citation type="submission" date="2016-06" db="EMBL/GenBank/DDBJ databases">
        <title>Parallel loss of symbiosis genes in relatives of nitrogen-fixing non-legume Parasponia.</title>
        <authorList>
            <person name="Van Velzen R."/>
            <person name="Holmer R."/>
            <person name="Bu F."/>
            <person name="Rutten L."/>
            <person name="Van Zeijl A."/>
            <person name="Liu W."/>
            <person name="Santuari L."/>
            <person name="Cao Q."/>
            <person name="Sharma T."/>
            <person name="Shen D."/>
            <person name="Roswanjaya Y."/>
            <person name="Wardhani T."/>
            <person name="Kalhor M.S."/>
            <person name="Jansen J."/>
            <person name="Van den Hoogen J."/>
            <person name="Gungor B."/>
            <person name="Hartog M."/>
            <person name="Hontelez J."/>
            <person name="Verver J."/>
            <person name="Yang W.-C."/>
            <person name="Schijlen E."/>
            <person name="Repin R."/>
            <person name="Schilthuizen M."/>
            <person name="Schranz E."/>
            <person name="Heidstra R."/>
            <person name="Miyata K."/>
            <person name="Fedorova E."/>
            <person name="Kohlen W."/>
            <person name="Bisseling T."/>
            <person name="Smit S."/>
            <person name="Geurts R."/>
        </authorList>
    </citation>
    <scope>NUCLEOTIDE SEQUENCE [LARGE SCALE GENOMIC DNA]</scope>
    <source>
        <strain evidence="2">cv. WU1-14</strain>
    </source>
</reference>
<feature type="non-terminal residue" evidence="1">
    <location>
        <position position="1"/>
    </location>
</feature>
<keyword evidence="2" id="KW-1185">Reference proteome</keyword>
<evidence type="ECO:0000313" key="2">
    <source>
        <dbReference type="Proteomes" id="UP000237105"/>
    </source>
</evidence>
<organism evidence="1 2">
    <name type="scientific">Parasponia andersonii</name>
    <name type="common">Sponia andersonii</name>
    <dbReference type="NCBI Taxonomy" id="3476"/>
    <lineage>
        <taxon>Eukaryota</taxon>
        <taxon>Viridiplantae</taxon>
        <taxon>Streptophyta</taxon>
        <taxon>Embryophyta</taxon>
        <taxon>Tracheophyta</taxon>
        <taxon>Spermatophyta</taxon>
        <taxon>Magnoliopsida</taxon>
        <taxon>eudicotyledons</taxon>
        <taxon>Gunneridae</taxon>
        <taxon>Pentapetalae</taxon>
        <taxon>rosids</taxon>
        <taxon>fabids</taxon>
        <taxon>Rosales</taxon>
        <taxon>Cannabaceae</taxon>
        <taxon>Parasponia</taxon>
    </lineage>
</organism>
<dbReference type="EMBL" id="JXTB01000385">
    <property type="protein sequence ID" value="PON42715.1"/>
    <property type="molecule type" value="Genomic_DNA"/>
</dbReference>